<dbReference type="Proteomes" id="UP000018852">
    <property type="component" value="Unassembled WGS sequence"/>
</dbReference>
<evidence type="ECO:0000313" key="2">
    <source>
        <dbReference type="Proteomes" id="UP000018852"/>
    </source>
</evidence>
<comment type="caution">
    <text evidence="1">The sequence shown here is derived from an EMBL/GenBank/DDBJ whole genome shotgun (WGS) entry which is preliminary data.</text>
</comment>
<reference evidence="1 2" key="1">
    <citation type="submission" date="2013-12" db="EMBL/GenBank/DDBJ databases">
        <title>A Varibaculum cambriense genome reconstructed from a premature infant gut community with otherwise low bacterial novelty that shifts toward anaerobic metabolism during the third week of life.</title>
        <authorList>
            <person name="Brown C.T."/>
            <person name="Sharon I."/>
            <person name="Thomas B.C."/>
            <person name="Castelle C.J."/>
            <person name="Morowitz M.J."/>
            <person name="Banfield J.F."/>
        </authorList>
    </citation>
    <scope>NUCLEOTIDE SEQUENCE [LARGE SCALE GENOMIC DNA]</scope>
    <source>
        <strain evidence="2">DORA_12</strain>
    </source>
</reference>
<organism evidence="1 2">
    <name type="scientific">Actinomyces urogenitalis DORA_12</name>
    <dbReference type="NCBI Taxonomy" id="1403939"/>
    <lineage>
        <taxon>Bacteria</taxon>
        <taxon>Bacillati</taxon>
        <taxon>Actinomycetota</taxon>
        <taxon>Actinomycetes</taxon>
        <taxon>Actinomycetales</taxon>
        <taxon>Actinomycetaceae</taxon>
        <taxon>Actinomyces</taxon>
    </lineage>
</organism>
<evidence type="ECO:0000313" key="1">
    <source>
        <dbReference type="EMBL" id="ETJ01856.1"/>
    </source>
</evidence>
<dbReference type="AlphaFoldDB" id="W1V895"/>
<protein>
    <submittedName>
        <fullName evidence="1">Uncharacterized protein</fullName>
    </submittedName>
</protein>
<proteinExistence type="predicted"/>
<gene>
    <name evidence="1" type="ORF">Q605_AUC01043G0002</name>
</gene>
<sequence length="190" mass="20518">MVRALANATVSRGVLGHAPMTCARPHRGMHVPVGVVGLMAASVEALNRQFGAGVWPRSVGLGAEQSVRVWRGWGSTVQGLKRREEATEMGRRVGLWCVQGGTRPLWKRSLAYDPSGSWATPGRLAVRGPSESGPAQPWLSCMRLFSRPTISSKSSRYPGSSADIRLCRPRSSVSLRLTPIRASEVTTSRA</sequence>
<accession>W1V895</accession>
<dbReference type="EMBL" id="AZLV01001043">
    <property type="protein sequence ID" value="ETJ01856.1"/>
    <property type="molecule type" value="Genomic_DNA"/>
</dbReference>
<name>W1V895_9ACTO</name>